<dbReference type="HOGENOM" id="CLU_1648604_0_0_7"/>
<evidence type="ECO:0000313" key="2">
    <source>
        <dbReference type="Proteomes" id="UP000007089"/>
    </source>
</evidence>
<dbReference type="EMBL" id="CP001359">
    <property type="protein sequence ID" value="ACL64462.1"/>
    <property type="molecule type" value="Genomic_DNA"/>
</dbReference>
<organism evidence="1 2">
    <name type="scientific">Anaeromyxobacter dehalogenans (strain ATCC BAA-258 / DSM 21875 / 2CP-1)</name>
    <dbReference type="NCBI Taxonomy" id="455488"/>
    <lineage>
        <taxon>Bacteria</taxon>
        <taxon>Pseudomonadati</taxon>
        <taxon>Myxococcota</taxon>
        <taxon>Myxococcia</taxon>
        <taxon>Myxococcales</taxon>
        <taxon>Cystobacterineae</taxon>
        <taxon>Anaeromyxobacteraceae</taxon>
        <taxon>Anaeromyxobacter</taxon>
    </lineage>
</organism>
<proteinExistence type="predicted"/>
<evidence type="ECO:0000313" key="1">
    <source>
        <dbReference type="EMBL" id="ACL64462.1"/>
    </source>
</evidence>
<accession>B8JFA5</accession>
<name>B8JFA5_ANAD2</name>
<dbReference type="AlphaFoldDB" id="B8JFA5"/>
<keyword evidence="2" id="KW-1185">Reference proteome</keyword>
<protein>
    <submittedName>
        <fullName evidence="1">Uncharacterized protein</fullName>
    </submittedName>
</protein>
<dbReference type="RefSeq" id="WP_012632454.1">
    <property type="nucleotide sequence ID" value="NC_011891.1"/>
</dbReference>
<reference evidence="1" key="1">
    <citation type="submission" date="2009-01" db="EMBL/GenBank/DDBJ databases">
        <title>Complete sequence of Anaeromyxobacter dehalogenans 2CP-1.</title>
        <authorList>
            <consortium name="US DOE Joint Genome Institute"/>
            <person name="Lucas S."/>
            <person name="Copeland A."/>
            <person name="Lapidus A."/>
            <person name="Glavina del Rio T."/>
            <person name="Dalin E."/>
            <person name="Tice H."/>
            <person name="Bruce D."/>
            <person name="Goodwin L."/>
            <person name="Pitluck S."/>
            <person name="Saunders E."/>
            <person name="Brettin T."/>
            <person name="Detter J.C."/>
            <person name="Han C."/>
            <person name="Larimer F."/>
            <person name="Land M."/>
            <person name="Hauser L."/>
            <person name="Kyrpides N."/>
            <person name="Ovchinnikova G."/>
            <person name="Beliaev A.S."/>
            <person name="Richardson P."/>
        </authorList>
    </citation>
    <scope>NUCLEOTIDE SEQUENCE</scope>
    <source>
        <strain evidence="1">2CP-1</strain>
    </source>
</reference>
<dbReference type="KEGG" id="acp:A2cp1_1117"/>
<gene>
    <name evidence="1" type="ordered locus">A2cp1_1117</name>
</gene>
<dbReference type="Proteomes" id="UP000007089">
    <property type="component" value="Chromosome"/>
</dbReference>
<sequence length="166" mass="18264">MARTDEAVAQILARKPFAVLGYSAEDAVWCPACLRTAAGLSPGRTDTCGQPVFPLYARDAAVREEICEKCERSLYELLAARHGAAKPKAVTAQLRVHGKRCTLEFERLPPAEVRTALKSTGWRWDPRLRVWWSGEAVPRVPTGVVLPGAEKPHTAAAKPPIVRRRS</sequence>